<accession>A0ABD5YTW0</accession>
<comment type="caution">
    <text evidence="2">The sequence shown here is derived from an EMBL/GenBank/DDBJ whole genome shotgun (WGS) entry which is preliminary data.</text>
</comment>
<sequence>MSIQRDFRHGIRIARAELVRELRVYTGNTRRAIGFGAILVAHGMGLVTAVVGAHVLGQAWSFSAVDPYVGPIATVLPIILFVGMIRRAGRLRTIEAEELMLMIVHPRAIVIGLVGSDIIQLVLWFGVPLGIVVTVLGIGEGILWLPLTFGLVVLPLLCWVGVWGYACGIWLSRLARRFSDPDRLGRIVWLIVLIGIVGGSQIVIIGTDGVLSTDLSALTLYPLRAYGALTFAGTPLAESLPVGGLVVLSTLVVLVPVGLALATRQATALWFTEATHRSRVPRGASSGFTVPRPFSRTLAGRMAWGHLLRGKRRSSELVRILIVPVVLLVISLPAIYTAGEHREILLAGIGVVIGAVLSGFSFGLNPLGDDRPWYPLLLLTEASSHTLVQSRVIAGLAVGLPVAVLVPFASVAIGTTPLIGLVFAGVGTGSCVGGALVAVGIGSAFPNYDRRPYWGDETALPSKTARQVFLFFVAGNTVGCLVAVWTLLHAQPLTAFLIGLGGVYLLVMAGMLYGTYRYAVRRCRQITL</sequence>
<feature type="transmembrane region" description="Helical" evidence="1">
    <location>
        <begin position="242"/>
        <end position="262"/>
    </location>
</feature>
<feature type="transmembrane region" description="Helical" evidence="1">
    <location>
        <begin position="317"/>
        <end position="338"/>
    </location>
</feature>
<dbReference type="EMBL" id="JBHTAX010000004">
    <property type="protein sequence ID" value="MFC7192352.1"/>
    <property type="molecule type" value="Genomic_DNA"/>
</dbReference>
<keyword evidence="1" id="KW-0472">Membrane</keyword>
<organism evidence="2 3">
    <name type="scientific">Halocatena marina</name>
    <dbReference type="NCBI Taxonomy" id="2934937"/>
    <lineage>
        <taxon>Archaea</taxon>
        <taxon>Methanobacteriati</taxon>
        <taxon>Methanobacteriota</taxon>
        <taxon>Stenosarchaea group</taxon>
        <taxon>Halobacteria</taxon>
        <taxon>Halobacteriales</taxon>
        <taxon>Natronomonadaceae</taxon>
        <taxon>Halocatena</taxon>
    </lineage>
</organism>
<evidence type="ECO:0000313" key="3">
    <source>
        <dbReference type="Proteomes" id="UP001596417"/>
    </source>
</evidence>
<dbReference type="Proteomes" id="UP001596417">
    <property type="component" value="Unassembled WGS sequence"/>
</dbReference>
<gene>
    <name evidence="2" type="ORF">ACFQL7_22740</name>
</gene>
<dbReference type="RefSeq" id="WP_248910180.1">
    <property type="nucleotide sequence ID" value="NZ_CP109980.1"/>
</dbReference>
<dbReference type="AlphaFoldDB" id="A0ABD5YTW0"/>
<keyword evidence="3" id="KW-1185">Reference proteome</keyword>
<feature type="transmembrane region" description="Helical" evidence="1">
    <location>
        <begin position="32"/>
        <end position="56"/>
    </location>
</feature>
<keyword evidence="1" id="KW-0812">Transmembrane</keyword>
<feature type="transmembrane region" description="Helical" evidence="1">
    <location>
        <begin position="392"/>
        <end position="413"/>
    </location>
</feature>
<evidence type="ECO:0000313" key="2">
    <source>
        <dbReference type="EMBL" id="MFC7192352.1"/>
    </source>
</evidence>
<reference evidence="2 3" key="1">
    <citation type="journal article" date="2019" name="Int. J. Syst. Evol. Microbiol.">
        <title>The Global Catalogue of Microorganisms (GCM) 10K type strain sequencing project: providing services to taxonomists for standard genome sequencing and annotation.</title>
        <authorList>
            <consortium name="The Broad Institute Genomics Platform"/>
            <consortium name="The Broad Institute Genome Sequencing Center for Infectious Disease"/>
            <person name="Wu L."/>
            <person name="Ma J."/>
        </authorList>
    </citation>
    <scope>NUCLEOTIDE SEQUENCE [LARGE SCALE GENOMIC DNA]</scope>
    <source>
        <strain evidence="2 3">RDMS1</strain>
    </source>
</reference>
<feature type="transmembrane region" description="Helical" evidence="1">
    <location>
        <begin position="109"/>
        <end position="136"/>
    </location>
</feature>
<name>A0ABD5YTW0_9EURY</name>
<feature type="transmembrane region" description="Helical" evidence="1">
    <location>
        <begin position="187"/>
        <end position="206"/>
    </location>
</feature>
<dbReference type="GeneID" id="76202029"/>
<protein>
    <recommendedName>
        <fullName evidence="4">ABC-2 type transport system permease protein</fullName>
    </recommendedName>
</protein>
<feature type="transmembrane region" description="Helical" evidence="1">
    <location>
        <begin position="494"/>
        <end position="516"/>
    </location>
</feature>
<feature type="transmembrane region" description="Helical" evidence="1">
    <location>
        <begin position="142"/>
        <end position="166"/>
    </location>
</feature>
<feature type="transmembrane region" description="Helical" evidence="1">
    <location>
        <begin position="344"/>
        <end position="364"/>
    </location>
</feature>
<evidence type="ECO:0000256" key="1">
    <source>
        <dbReference type="SAM" id="Phobius"/>
    </source>
</evidence>
<feature type="transmembrane region" description="Helical" evidence="1">
    <location>
        <begin position="68"/>
        <end position="88"/>
    </location>
</feature>
<proteinExistence type="predicted"/>
<feature type="transmembrane region" description="Helical" evidence="1">
    <location>
        <begin position="468"/>
        <end position="488"/>
    </location>
</feature>
<feature type="transmembrane region" description="Helical" evidence="1">
    <location>
        <begin position="419"/>
        <end position="448"/>
    </location>
</feature>
<evidence type="ECO:0008006" key="4">
    <source>
        <dbReference type="Google" id="ProtNLM"/>
    </source>
</evidence>
<keyword evidence="1" id="KW-1133">Transmembrane helix</keyword>